<dbReference type="KEGG" id="cvn:111125876"/>
<gene>
    <name evidence="15" type="primary">LOC111125876</name>
</gene>
<keyword evidence="4 11" id="KW-0812">Transmembrane</keyword>
<accession>A0A8B8DFR3</accession>
<organism evidence="14 15">
    <name type="scientific">Crassostrea virginica</name>
    <name type="common">Eastern oyster</name>
    <dbReference type="NCBI Taxonomy" id="6565"/>
    <lineage>
        <taxon>Eukaryota</taxon>
        <taxon>Metazoa</taxon>
        <taxon>Spiralia</taxon>
        <taxon>Lophotrochozoa</taxon>
        <taxon>Mollusca</taxon>
        <taxon>Bivalvia</taxon>
        <taxon>Autobranchia</taxon>
        <taxon>Pteriomorphia</taxon>
        <taxon>Ostreida</taxon>
        <taxon>Ostreoidea</taxon>
        <taxon>Ostreidae</taxon>
        <taxon>Crassostrea</taxon>
    </lineage>
</organism>
<evidence type="ECO:0000256" key="3">
    <source>
        <dbReference type="ARBA" id="ARBA00022461"/>
    </source>
</evidence>
<keyword evidence="5 13" id="KW-1133">Transmembrane helix</keyword>
<dbReference type="Proteomes" id="UP000694844">
    <property type="component" value="Chromosome 3"/>
</dbReference>
<evidence type="ECO:0000256" key="4">
    <source>
        <dbReference type="ARBA" id="ARBA00022692"/>
    </source>
</evidence>
<dbReference type="RefSeq" id="XP_022325791.1">
    <property type="nucleotide sequence ID" value="XM_022470083.1"/>
</dbReference>
<evidence type="ECO:0000256" key="7">
    <source>
        <dbReference type="ARBA" id="ARBA00023065"/>
    </source>
</evidence>
<feature type="compositionally biased region" description="Basic and acidic residues" evidence="12">
    <location>
        <begin position="470"/>
        <end position="480"/>
    </location>
</feature>
<dbReference type="PANTHER" id="PTHR11690">
    <property type="entry name" value="AMILORIDE-SENSITIVE SODIUM CHANNEL-RELATED"/>
    <property type="match status" value="1"/>
</dbReference>
<keyword evidence="2 11" id="KW-0813">Transport</keyword>
<keyword evidence="8 13" id="KW-0472">Membrane</keyword>
<keyword evidence="10 11" id="KW-0407">Ion channel</keyword>
<evidence type="ECO:0000313" key="14">
    <source>
        <dbReference type="Proteomes" id="UP000694844"/>
    </source>
</evidence>
<evidence type="ECO:0000256" key="11">
    <source>
        <dbReference type="RuleBase" id="RU000679"/>
    </source>
</evidence>
<keyword evidence="9 11" id="KW-0739">Sodium transport</keyword>
<dbReference type="InterPro" id="IPR001873">
    <property type="entry name" value="ENaC"/>
</dbReference>
<evidence type="ECO:0000256" key="8">
    <source>
        <dbReference type="ARBA" id="ARBA00023136"/>
    </source>
</evidence>
<feature type="region of interest" description="Disordered" evidence="12">
    <location>
        <begin position="470"/>
        <end position="495"/>
    </location>
</feature>
<feature type="compositionally biased region" description="Basic residues" evidence="12">
    <location>
        <begin position="481"/>
        <end position="495"/>
    </location>
</feature>
<comment type="similarity">
    <text evidence="11">Belongs to the amiloride-sensitive sodium channel (TC 1.A.6) family.</text>
</comment>
<dbReference type="OrthoDB" id="6157104at2759"/>
<dbReference type="PRINTS" id="PR01078">
    <property type="entry name" value="AMINACHANNEL"/>
</dbReference>
<dbReference type="Gene3D" id="1.10.287.820">
    <property type="entry name" value="Acid-sensing ion channel domain"/>
    <property type="match status" value="1"/>
</dbReference>
<feature type="transmembrane region" description="Helical" evidence="13">
    <location>
        <begin position="30"/>
        <end position="51"/>
    </location>
</feature>
<evidence type="ECO:0000256" key="2">
    <source>
        <dbReference type="ARBA" id="ARBA00022448"/>
    </source>
</evidence>
<dbReference type="GeneID" id="111125876"/>
<evidence type="ECO:0000256" key="12">
    <source>
        <dbReference type="SAM" id="MobiDB-lite"/>
    </source>
</evidence>
<name>A0A8B8DFR3_CRAVI</name>
<evidence type="ECO:0000256" key="10">
    <source>
        <dbReference type="ARBA" id="ARBA00023303"/>
    </source>
</evidence>
<comment type="subcellular location">
    <subcellularLocation>
        <location evidence="1">Membrane</location>
        <topology evidence="1">Multi-pass membrane protein</topology>
    </subcellularLocation>
</comment>
<proteinExistence type="inferred from homology"/>
<evidence type="ECO:0000256" key="13">
    <source>
        <dbReference type="SAM" id="Phobius"/>
    </source>
</evidence>
<evidence type="ECO:0000256" key="5">
    <source>
        <dbReference type="ARBA" id="ARBA00022989"/>
    </source>
</evidence>
<evidence type="ECO:0000313" key="15">
    <source>
        <dbReference type="RefSeq" id="XP_022325791.1"/>
    </source>
</evidence>
<evidence type="ECO:0000256" key="6">
    <source>
        <dbReference type="ARBA" id="ARBA00023053"/>
    </source>
</evidence>
<dbReference type="Pfam" id="PF00858">
    <property type="entry name" value="ASC"/>
    <property type="match status" value="1"/>
</dbReference>
<dbReference type="PANTHER" id="PTHR11690:SF300">
    <property type="entry name" value="PICKPOCKET PROTEIN 19"/>
    <property type="match status" value="1"/>
</dbReference>
<protein>
    <submittedName>
        <fullName evidence="15">Acid-sensing ion channel 1B-like</fullName>
    </submittedName>
</protein>
<keyword evidence="14" id="KW-1185">Reference proteome</keyword>
<keyword evidence="6" id="KW-0915">Sodium</keyword>
<reference evidence="15" key="1">
    <citation type="submission" date="2025-08" db="UniProtKB">
        <authorList>
            <consortium name="RefSeq"/>
        </authorList>
    </citation>
    <scope>IDENTIFICATION</scope>
    <source>
        <tissue evidence="15">Whole sample</tissue>
    </source>
</reference>
<dbReference type="AlphaFoldDB" id="A0A8B8DFR3"/>
<keyword evidence="3 11" id="KW-0894">Sodium channel</keyword>
<sequence>MRKRLDEFVSSTSIHGINKAGNARCSRRRYVWLFLTLIMTGTLVAFIVEAFTNFLKYRSITRISAENKQNIDFPAVTICNMNMVKNTITQCNNSLYANLDKLFLNFGETLVIEDNLVPGLGMVRGEIPNGEEMLHCLYEYSNTIPQMLPMCTWRGRLEPCLNLFKTTLTEMGVCFTFNGGLDQRFQSSYTGTDSGLRVFVDIRQEDYYYSATIQAGIKVVLHEPLEAPLPSLGGFMVAPGLSAEAVILRTRSHCLGEPYGSCRHAQETKGALRRFPSYSERACRMECMLDYLVSANGLCQNCRHFLHPGPERMCSYEELEACFLFYRNATTSKFATDCTCPRPCSTIQYDTSISYARFMSDYMNNYFLNKGMFSSENYARDNFIELKIYYDSLIETIVTEYPEFDIFEMLSNIGGLMGIFLGASLLSLVELVEFFVLCLSPRNKLVSNEISVAENGMATHPRQTTEDIKKNIGKHNDTKQKKIKHEKKTTNRIKL</sequence>
<dbReference type="Gene3D" id="2.60.470.10">
    <property type="entry name" value="Acid-sensing ion channels like domains"/>
    <property type="match status" value="1"/>
</dbReference>
<evidence type="ECO:0000256" key="1">
    <source>
        <dbReference type="ARBA" id="ARBA00004141"/>
    </source>
</evidence>
<feature type="transmembrane region" description="Helical" evidence="13">
    <location>
        <begin position="416"/>
        <end position="439"/>
    </location>
</feature>
<evidence type="ECO:0000256" key="9">
    <source>
        <dbReference type="ARBA" id="ARBA00023201"/>
    </source>
</evidence>
<dbReference type="GO" id="GO:0005886">
    <property type="term" value="C:plasma membrane"/>
    <property type="evidence" value="ECO:0007669"/>
    <property type="project" value="TreeGrafter"/>
</dbReference>
<keyword evidence="7 11" id="KW-0406">Ion transport</keyword>
<dbReference type="GO" id="GO:0015280">
    <property type="term" value="F:ligand-gated sodium channel activity"/>
    <property type="evidence" value="ECO:0007669"/>
    <property type="project" value="TreeGrafter"/>
</dbReference>